<dbReference type="EMBL" id="JAACJM010000144">
    <property type="protein sequence ID" value="KAF5343279.1"/>
    <property type="molecule type" value="Genomic_DNA"/>
</dbReference>
<sequence>MLAPHSKASVFDVDTTFRNIPIHPSARNFVALMFDGLVYLDQCLNFGKVSSPGIWGHVADAMVHILLNSGIEAFIKWVDDFIFFRYPRLSFGNDLYEYSYNKWLICSVAKELGWPWALSRFVAFAFFFLYIGFHWDIEKKTVELPVAKKLKYSSKISNFLSVVSHMKGEAGSVVCTLKHVTLVVPQGCSYLASPHCFVSGFKDDSQPFTCHHHTKPMVDDLNWWLEQLKLEFLGLHIVNPPPVDESFILFIDASTSWGIGLILNGRWLAWQFKPNWSGNGHHIGWAEMVAIELAILTLVMSHVKNSHICILSDNQGVVGALKAGYSRGPAQNASLRCIISTMQEHSIWLLVVLIPSASNLADDPSQGVFPTRPS</sequence>
<dbReference type="PANTHER" id="PTHR33050:SF7">
    <property type="entry name" value="RIBONUCLEASE H"/>
    <property type="match status" value="1"/>
</dbReference>
<gene>
    <name evidence="1" type="ORF">D9758_016311</name>
</gene>
<proteinExistence type="predicted"/>
<dbReference type="AlphaFoldDB" id="A0A8H5CK94"/>
<evidence type="ECO:0000313" key="1">
    <source>
        <dbReference type="EMBL" id="KAF5343279.1"/>
    </source>
</evidence>
<dbReference type="SUPFAM" id="SSF56672">
    <property type="entry name" value="DNA/RNA polymerases"/>
    <property type="match status" value="1"/>
</dbReference>
<dbReference type="InterPro" id="IPR043502">
    <property type="entry name" value="DNA/RNA_pol_sf"/>
</dbReference>
<reference evidence="1 2" key="1">
    <citation type="journal article" date="2020" name="ISME J.">
        <title>Uncovering the hidden diversity of litter-decomposition mechanisms in mushroom-forming fungi.</title>
        <authorList>
            <person name="Floudas D."/>
            <person name="Bentzer J."/>
            <person name="Ahren D."/>
            <person name="Johansson T."/>
            <person name="Persson P."/>
            <person name="Tunlid A."/>
        </authorList>
    </citation>
    <scope>NUCLEOTIDE SEQUENCE [LARGE SCALE GENOMIC DNA]</scope>
    <source>
        <strain evidence="1 2">CBS 291.85</strain>
    </source>
</reference>
<dbReference type="Proteomes" id="UP000559256">
    <property type="component" value="Unassembled WGS sequence"/>
</dbReference>
<organism evidence="1 2">
    <name type="scientific">Tetrapyrgos nigripes</name>
    <dbReference type="NCBI Taxonomy" id="182062"/>
    <lineage>
        <taxon>Eukaryota</taxon>
        <taxon>Fungi</taxon>
        <taxon>Dikarya</taxon>
        <taxon>Basidiomycota</taxon>
        <taxon>Agaricomycotina</taxon>
        <taxon>Agaricomycetes</taxon>
        <taxon>Agaricomycetidae</taxon>
        <taxon>Agaricales</taxon>
        <taxon>Marasmiineae</taxon>
        <taxon>Marasmiaceae</taxon>
        <taxon>Tetrapyrgos</taxon>
    </lineage>
</organism>
<dbReference type="PANTHER" id="PTHR33050">
    <property type="entry name" value="REVERSE TRANSCRIPTASE DOMAIN-CONTAINING PROTEIN"/>
    <property type="match status" value="1"/>
</dbReference>
<dbReference type="OrthoDB" id="3255824at2759"/>
<keyword evidence="2" id="KW-1185">Reference proteome</keyword>
<name>A0A8H5CK94_9AGAR</name>
<evidence type="ECO:0000313" key="2">
    <source>
        <dbReference type="Proteomes" id="UP000559256"/>
    </source>
</evidence>
<protein>
    <submittedName>
        <fullName evidence="1">Uncharacterized protein</fullName>
    </submittedName>
</protein>
<accession>A0A8H5CK94</accession>
<comment type="caution">
    <text evidence="1">The sequence shown here is derived from an EMBL/GenBank/DDBJ whole genome shotgun (WGS) entry which is preliminary data.</text>
</comment>
<dbReference type="InterPro" id="IPR052055">
    <property type="entry name" value="Hepadnavirus_pol/RT"/>
</dbReference>